<proteinExistence type="predicted"/>
<accession>A0A069RFU9</accession>
<comment type="caution">
    <text evidence="1">The sequence shown here is derived from an EMBL/GenBank/DDBJ whole genome shotgun (WGS) entry which is preliminary data.</text>
</comment>
<dbReference type="RefSeq" id="WP_159434286.1">
    <property type="nucleotide sequence ID" value="NZ_FSRH01000006.1"/>
</dbReference>
<reference evidence="1 2" key="1">
    <citation type="submission" date="2014-03" db="EMBL/GenBank/DDBJ databases">
        <title>Genome sequence of Clostridium litorale W6, DSM 5388.</title>
        <authorList>
            <person name="Poehlein A."/>
            <person name="Jagirdar A."/>
            <person name="Khonsari B."/>
            <person name="Chibani C.M."/>
            <person name="Gutierrez Gutierrez D.A."/>
            <person name="Davydova E."/>
            <person name="Alghaithi H.S."/>
            <person name="Nair K.P."/>
            <person name="Dhamotharan K."/>
            <person name="Chandran L."/>
            <person name="G W."/>
            <person name="Daniel R."/>
        </authorList>
    </citation>
    <scope>NUCLEOTIDE SEQUENCE [LARGE SCALE GENOMIC DNA]</scope>
    <source>
        <strain evidence="1 2">W6</strain>
    </source>
</reference>
<gene>
    <name evidence="1" type="ORF">CLIT_10c03800</name>
</gene>
<sequence>MGKTMNLPPFYLSITEIEIKKNRLRIDIMKDLKIAKFRMKELERN</sequence>
<evidence type="ECO:0000313" key="1">
    <source>
        <dbReference type="EMBL" id="KDR95653.1"/>
    </source>
</evidence>
<evidence type="ECO:0000313" key="2">
    <source>
        <dbReference type="Proteomes" id="UP000027946"/>
    </source>
</evidence>
<name>A0A069RFU9_PEPLI</name>
<dbReference type="Proteomes" id="UP000027946">
    <property type="component" value="Unassembled WGS sequence"/>
</dbReference>
<organism evidence="1 2">
    <name type="scientific">Peptoclostridium litorale DSM 5388</name>
    <dbReference type="NCBI Taxonomy" id="1121324"/>
    <lineage>
        <taxon>Bacteria</taxon>
        <taxon>Bacillati</taxon>
        <taxon>Bacillota</taxon>
        <taxon>Clostridia</taxon>
        <taxon>Peptostreptococcales</taxon>
        <taxon>Peptoclostridiaceae</taxon>
        <taxon>Peptoclostridium</taxon>
    </lineage>
</organism>
<dbReference type="EMBL" id="JJMM01000010">
    <property type="protein sequence ID" value="KDR95653.1"/>
    <property type="molecule type" value="Genomic_DNA"/>
</dbReference>
<protein>
    <submittedName>
        <fullName evidence="1">Uncharacterized protein</fullName>
    </submittedName>
</protein>
<dbReference type="AlphaFoldDB" id="A0A069RFU9"/>
<keyword evidence="2" id="KW-1185">Reference proteome</keyword>